<dbReference type="SMART" id="SM00110">
    <property type="entry name" value="C1Q"/>
    <property type="match status" value="1"/>
</dbReference>
<dbReference type="Gene3D" id="2.60.120.40">
    <property type="match status" value="1"/>
</dbReference>
<dbReference type="EMBL" id="CP111021">
    <property type="protein sequence ID" value="WAR17841.1"/>
    <property type="molecule type" value="Genomic_DNA"/>
</dbReference>
<name>A0ABY7FAM1_MYAAR</name>
<dbReference type="InterPro" id="IPR001073">
    <property type="entry name" value="C1q_dom"/>
</dbReference>
<evidence type="ECO:0000259" key="4">
    <source>
        <dbReference type="PROSITE" id="PS50871"/>
    </source>
</evidence>
<dbReference type="PANTHER" id="PTHR22923:SF116">
    <property type="entry name" value="C1Q DOMAIN-CONTAINING PROTEIN"/>
    <property type="match status" value="1"/>
</dbReference>
<evidence type="ECO:0000313" key="5">
    <source>
        <dbReference type="EMBL" id="WAR17841.1"/>
    </source>
</evidence>
<evidence type="ECO:0000313" key="6">
    <source>
        <dbReference type="Proteomes" id="UP001164746"/>
    </source>
</evidence>
<accession>A0ABY7FAM1</accession>
<protein>
    <recommendedName>
        <fullName evidence="4">C1q domain-containing protein</fullName>
    </recommendedName>
</protein>
<dbReference type="SUPFAM" id="SSF49842">
    <property type="entry name" value="TNF-like"/>
    <property type="match status" value="1"/>
</dbReference>
<keyword evidence="3" id="KW-0732">Signal</keyword>
<evidence type="ECO:0000256" key="1">
    <source>
        <dbReference type="ARBA" id="ARBA00004613"/>
    </source>
</evidence>
<proteinExistence type="predicted"/>
<keyword evidence="6" id="KW-1185">Reference proteome</keyword>
<dbReference type="Pfam" id="PF00386">
    <property type="entry name" value="C1q"/>
    <property type="match status" value="1"/>
</dbReference>
<dbReference type="Proteomes" id="UP001164746">
    <property type="component" value="Chromosome 10"/>
</dbReference>
<dbReference type="InterPro" id="IPR008983">
    <property type="entry name" value="Tumour_necrosis_fac-like_dom"/>
</dbReference>
<feature type="domain" description="C1q" evidence="4">
    <location>
        <begin position="222"/>
        <end position="351"/>
    </location>
</feature>
<sequence length="351" mass="39576">MANEDKFESMEAQFTKSLEELESRLNVKIDKVIETLDKYEPHMGDITNDIKRTISNSVIGMVKSQYVSITKSIKQEKKVLMQIKNDIETNSKQMQYEIVNAQKILDEQLETRYSLKESEIDNTMALFQNESLNNSLIFKNKFRDALEDLAAKDRYIESQLSNRDSAISSVRSSVSGHSYRLSSIDSKLSSYKSALDTLTSNVMSYKSSADSVGYRVGGIETKLSKHSSFYAERQTHEDDMPDGIRLRYGDVFRNEGSDYSSVTGYYTAPENGVYLFWFSVEARYGKRAVLCLYHNDISTGIESFEENGGGAGQVAFIYLSRGSKVSVNSCFSGSSIDPHRTAFSGVLLYTK</sequence>
<dbReference type="PANTHER" id="PTHR22923">
    <property type="entry name" value="CEREBELLIN-RELATED"/>
    <property type="match status" value="1"/>
</dbReference>
<gene>
    <name evidence="5" type="ORF">MAR_032435</name>
</gene>
<comment type="subcellular location">
    <subcellularLocation>
        <location evidence="1">Secreted</location>
    </subcellularLocation>
</comment>
<dbReference type="PROSITE" id="PS50871">
    <property type="entry name" value="C1Q"/>
    <property type="match status" value="1"/>
</dbReference>
<reference evidence="5" key="1">
    <citation type="submission" date="2022-11" db="EMBL/GenBank/DDBJ databases">
        <title>Centuries of genome instability and evolution in soft-shell clam transmissible cancer (bioRxiv).</title>
        <authorList>
            <person name="Hart S.F.M."/>
            <person name="Yonemitsu M.A."/>
            <person name="Giersch R.M."/>
            <person name="Beal B.F."/>
            <person name="Arriagada G."/>
            <person name="Davis B.W."/>
            <person name="Ostrander E.A."/>
            <person name="Goff S.P."/>
            <person name="Metzger M.J."/>
        </authorList>
    </citation>
    <scope>NUCLEOTIDE SEQUENCE</scope>
    <source>
        <strain evidence="5">MELC-2E11</strain>
        <tissue evidence="5">Siphon/mantle</tissue>
    </source>
</reference>
<organism evidence="5 6">
    <name type="scientific">Mya arenaria</name>
    <name type="common">Soft-shell clam</name>
    <dbReference type="NCBI Taxonomy" id="6604"/>
    <lineage>
        <taxon>Eukaryota</taxon>
        <taxon>Metazoa</taxon>
        <taxon>Spiralia</taxon>
        <taxon>Lophotrochozoa</taxon>
        <taxon>Mollusca</taxon>
        <taxon>Bivalvia</taxon>
        <taxon>Autobranchia</taxon>
        <taxon>Heteroconchia</taxon>
        <taxon>Euheterodonta</taxon>
        <taxon>Imparidentia</taxon>
        <taxon>Neoheterodontei</taxon>
        <taxon>Myida</taxon>
        <taxon>Myoidea</taxon>
        <taxon>Myidae</taxon>
        <taxon>Mya</taxon>
    </lineage>
</organism>
<evidence type="ECO:0000256" key="3">
    <source>
        <dbReference type="ARBA" id="ARBA00022729"/>
    </source>
</evidence>
<dbReference type="InterPro" id="IPR050822">
    <property type="entry name" value="Cerebellin_Synaptic_Org"/>
</dbReference>
<keyword evidence="2" id="KW-0964">Secreted</keyword>
<evidence type="ECO:0000256" key="2">
    <source>
        <dbReference type="ARBA" id="ARBA00022525"/>
    </source>
</evidence>